<protein>
    <recommendedName>
        <fullName evidence="8">ATPase synthesis protein 25</fullName>
    </recommendedName>
</protein>
<organism evidence="10 11">
    <name type="scientific">Aspergillus lentulus</name>
    <dbReference type="NCBI Taxonomy" id="293939"/>
    <lineage>
        <taxon>Eukaryota</taxon>
        <taxon>Fungi</taxon>
        <taxon>Dikarya</taxon>
        <taxon>Ascomycota</taxon>
        <taxon>Pezizomycotina</taxon>
        <taxon>Eurotiomycetes</taxon>
        <taxon>Eurotiomycetidae</taxon>
        <taxon>Eurotiales</taxon>
        <taxon>Aspergillaceae</taxon>
        <taxon>Aspergillus</taxon>
        <taxon>Aspergillus subgen. Fumigati</taxon>
    </lineage>
</organism>
<keyword evidence="5 8" id="KW-0809">Transit peptide</keyword>
<dbReference type="Proteomes" id="UP000051487">
    <property type="component" value="Unassembled WGS sequence"/>
</dbReference>
<dbReference type="GO" id="GO:0005743">
    <property type="term" value="C:mitochondrial inner membrane"/>
    <property type="evidence" value="ECO:0007669"/>
    <property type="project" value="UniProtKB-SubCell"/>
</dbReference>
<evidence type="ECO:0000313" key="11">
    <source>
        <dbReference type="Proteomes" id="UP000051487"/>
    </source>
</evidence>
<keyword evidence="4 8" id="KW-0999">Mitochondrion inner membrane</keyword>
<comment type="function">
    <text evidence="8">Mitochondrial mRNA stabilization factor.</text>
</comment>
<accession>A0AAN4T9I8</accession>
<evidence type="ECO:0000256" key="2">
    <source>
        <dbReference type="ARBA" id="ARBA00004443"/>
    </source>
</evidence>
<comment type="function">
    <text evidence="1">Probable mitochondrial mRNA stabilization factor.</text>
</comment>
<dbReference type="FunFam" id="3.30.460.10:FF:000044">
    <property type="entry name" value="ATPase synthesis protein 25, mitochondrial"/>
    <property type="match status" value="1"/>
</dbReference>
<dbReference type="EMBL" id="BCLY01000008">
    <property type="protein sequence ID" value="GAQ06109.1"/>
    <property type="molecule type" value="Genomic_DNA"/>
</dbReference>
<evidence type="ECO:0000256" key="3">
    <source>
        <dbReference type="ARBA" id="ARBA00010787"/>
    </source>
</evidence>
<evidence type="ECO:0000256" key="5">
    <source>
        <dbReference type="ARBA" id="ARBA00022946"/>
    </source>
</evidence>
<dbReference type="GO" id="GO:0048255">
    <property type="term" value="P:mRNA stabilization"/>
    <property type="evidence" value="ECO:0007669"/>
    <property type="project" value="TreeGrafter"/>
</dbReference>
<keyword evidence="6 8" id="KW-0496">Mitochondrion</keyword>
<evidence type="ECO:0000256" key="4">
    <source>
        <dbReference type="ARBA" id="ARBA00022792"/>
    </source>
</evidence>
<name>A0AAN4T9I8_ASPLE</name>
<feature type="compositionally biased region" description="Basic and acidic residues" evidence="9">
    <location>
        <begin position="292"/>
        <end position="302"/>
    </location>
</feature>
<evidence type="ECO:0000256" key="7">
    <source>
        <dbReference type="ARBA" id="ARBA00023136"/>
    </source>
</evidence>
<dbReference type="GO" id="GO:0140053">
    <property type="term" value="P:mitochondrial gene expression"/>
    <property type="evidence" value="ECO:0007669"/>
    <property type="project" value="UniProtKB-UniRule"/>
</dbReference>
<comment type="similarity">
    <text evidence="3 8">Belongs to the ATP25 family.</text>
</comment>
<dbReference type="PANTHER" id="PTHR28087:SF1">
    <property type="entry name" value="ATPASE SYNTHESIS PROTEIN 25, MITOCHONDRIAL"/>
    <property type="match status" value="1"/>
</dbReference>
<comment type="subcellular location">
    <subcellularLocation>
        <location evidence="2 8">Mitochondrion inner membrane</location>
        <topology evidence="2 8">Peripheral membrane protein</topology>
        <orientation evidence="2 8">Matrix side</orientation>
    </subcellularLocation>
</comment>
<feature type="region of interest" description="Disordered" evidence="9">
    <location>
        <begin position="286"/>
        <end position="308"/>
    </location>
</feature>
<evidence type="ECO:0000256" key="8">
    <source>
        <dbReference type="RuleBase" id="RU367062"/>
    </source>
</evidence>
<feature type="compositionally biased region" description="Polar residues" evidence="9">
    <location>
        <begin position="65"/>
        <end position="81"/>
    </location>
</feature>
<dbReference type="InterPro" id="IPR043519">
    <property type="entry name" value="NT_sf"/>
</dbReference>
<evidence type="ECO:0000256" key="9">
    <source>
        <dbReference type="SAM" id="MobiDB-lite"/>
    </source>
</evidence>
<evidence type="ECO:0000256" key="6">
    <source>
        <dbReference type="ARBA" id="ARBA00023128"/>
    </source>
</evidence>
<evidence type="ECO:0000256" key="1">
    <source>
        <dbReference type="ARBA" id="ARBA00003470"/>
    </source>
</evidence>
<feature type="region of interest" description="Disordered" evidence="9">
    <location>
        <begin position="46"/>
        <end position="83"/>
    </location>
</feature>
<dbReference type="Gene3D" id="3.30.460.10">
    <property type="entry name" value="Beta Polymerase, domain 2"/>
    <property type="match status" value="1"/>
</dbReference>
<dbReference type="AlphaFoldDB" id="A0AAN4T9I8"/>
<sequence>MNRILSKGPKGLSGLLLACPSNSGRSFLCRSTYNVNSRTFWSAPRLLSEDSPSSSQPLKPDPNDGNGNTHRTTSTASSQHTPWYLQEGTPIDESRQISSRDQIPELPENPPAILPVLLDYVFKDLGLDELRLLDLRGLETPPPIGANAIMIIGTARSVKHLNVSADRLCRWLRSTYKLTPYADGLLGRNELKIKLRRKARRARVASRAGTTVDEKDDGITTGWICVNAGVVENSPIEEQASRRVEGFGNIVRGTRVVVQMFTEDKRAEIDLEGLWLATIERDRRRRQVSIDTKSDAPHEEVRASTPVKNSSSDHVFGLHFRSSASLPLEQRRGLHSKCRLLSPQTEDNQDDAFNDRLDVSPDSISTRADQLAANCTCDKEVATDSLLEHLSGLPDDQALSELGAGQEDRDSTPFLRRFYDALSQMSAEAAAVARVKLLCTAISRRHQGYSKESLWKAFTTCNYHTYFISDELGIEIVSAMLTALPAHEEGPKAAGVLPEADRELALRVLEHLSLRGTDVLSMKVFHLIYKAAGHPTNLSGEKVIEDVTGTAKVRPTSRVAKLIETLDIQFDPEEARKLMVSMFRNGDYDGFWKIWRKLPLNGSPRTFADYEMLFRLHAELGDECRSRDCVSTWVPMMRREHPPIPLRGQVMQDIMYCILIAEPAIDRMAAAGSMSNLALIWNDCKNNAPARD</sequence>
<gene>
    <name evidence="10" type="ORF">ALT_3430</name>
</gene>
<keyword evidence="7 8" id="KW-0472">Membrane</keyword>
<comment type="caution">
    <text evidence="10">The sequence shown here is derived from an EMBL/GenBank/DDBJ whole genome shotgun (WGS) entry which is preliminary data.</text>
</comment>
<reference evidence="10 11" key="1">
    <citation type="submission" date="2015-11" db="EMBL/GenBank/DDBJ databases">
        <title>Aspergillus lentulus strain IFM 54703T.</title>
        <authorList>
            <person name="Kusuya Y."/>
            <person name="Sakai K."/>
            <person name="Kamei K."/>
            <person name="Takahashi H."/>
            <person name="Yaguchi T."/>
        </authorList>
    </citation>
    <scope>NUCLEOTIDE SEQUENCE [LARGE SCALE GENOMIC DNA]</scope>
    <source>
        <strain evidence="10 11">IFM 54703</strain>
    </source>
</reference>
<proteinExistence type="inferred from homology"/>
<evidence type="ECO:0000313" key="10">
    <source>
        <dbReference type="EMBL" id="GAQ06109.1"/>
    </source>
</evidence>
<dbReference type="PANTHER" id="PTHR28087">
    <property type="entry name" value="ATPASE SYNTHESIS PROTEIN 25, MITOCHONDRIAL"/>
    <property type="match status" value="1"/>
</dbReference>
<dbReference type="InterPro" id="IPR040152">
    <property type="entry name" value="Atp25"/>
</dbReference>